<dbReference type="AlphaFoldDB" id="A0ABD0KG56"/>
<sequence>MCPSPHSVRKKHYVCLTTPPLPLPQHLASFCLALKVTTKTYLLSPVTFLVPEEPFCLGACRLVPDFSSQNLLASRHAGVAITILMCWAAFTRPDETFANSINKYGRLWSGLTFNPDAFCLSACTAPSACVDQFCGISSRLSGKVVKSHLISSRLIPGRTCQSRDSPDVDGQEAPAGGAAILSFGESSTRTLSMAHVGMRWSLLYVTFI</sequence>
<evidence type="ECO:0000313" key="1">
    <source>
        <dbReference type="EMBL" id="KAK7486032.1"/>
    </source>
</evidence>
<protein>
    <submittedName>
        <fullName evidence="1">Uncharacterized protein</fullName>
    </submittedName>
</protein>
<name>A0ABD0KG56_9CAEN</name>
<comment type="caution">
    <text evidence="1">The sequence shown here is derived from an EMBL/GenBank/DDBJ whole genome shotgun (WGS) entry which is preliminary data.</text>
</comment>
<dbReference type="EMBL" id="JACVVK020000184">
    <property type="protein sequence ID" value="KAK7486032.1"/>
    <property type="molecule type" value="Genomic_DNA"/>
</dbReference>
<proteinExistence type="predicted"/>
<keyword evidence="2" id="KW-1185">Reference proteome</keyword>
<evidence type="ECO:0000313" key="2">
    <source>
        <dbReference type="Proteomes" id="UP001519460"/>
    </source>
</evidence>
<accession>A0ABD0KG56</accession>
<organism evidence="1 2">
    <name type="scientific">Batillaria attramentaria</name>
    <dbReference type="NCBI Taxonomy" id="370345"/>
    <lineage>
        <taxon>Eukaryota</taxon>
        <taxon>Metazoa</taxon>
        <taxon>Spiralia</taxon>
        <taxon>Lophotrochozoa</taxon>
        <taxon>Mollusca</taxon>
        <taxon>Gastropoda</taxon>
        <taxon>Caenogastropoda</taxon>
        <taxon>Sorbeoconcha</taxon>
        <taxon>Cerithioidea</taxon>
        <taxon>Batillariidae</taxon>
        <taxon>Batillaria</taxon>
    </lineage>
</organism>
<reference evidence="1 2" key="1">
    <citation type="journal article" date="2023" name="Sci. Data">
        <title>Genome assembly of the Korean intertidal mud-creeper Batillaria attramentaria.</title>
        <authorList>
            <person name="Patra A.K."/>
            <person name="Ho P.T."/>
            <person name="Jun S."/>
            <person name="Lee S.J."/>
            <person name="Kim Y."/>
            <person name="Won Y.J."/>
        </authorList>
    </citation>
    <scope>NUCLEOTIDE SEQUENCE [LARGE SCALE GENOMIC DNA]</scope>
    <source>
        <strain evidence="1">Wonlab-2016</strain>
    </source>
</reference>
<gene>
    <name evidence="1" type="ORF">BaRGS_00022641</name>
</gene>
<dbReference type="Proteomes" id="UP001519460">
    <property type="component" value="Unassembled WGS sequence"/>
</dbReference>